<dbReference type="Pfam" id="PF24285">
    <property type="entry name" value="DUF7473"/>
    <property type="match status" value="1"/>
</dbReference>
<evidence type="ECO:0000313" key="2">
    <source>
        <dbReference type="EMBL" id="MCU4743682.1"/>
    </source>
</evidence>
<organism evidence="2 5">
    <name type="scientific">Natronoglomus mannanivorans</name>
    <dbReference type="NCBI Taxonomy" id="2979990"/>
    <lineage>
        <taxon>Archaea</taxon>
        <taxon>Methanobacteriati</taxon>
        <taxon>Methanobacteriota</taxon>
        <taxon>Stenosarchaea group</taxon>
        <taxon>Halobacteria</taxon>
        <taxon>Halobacteriales</taxon>
        <taxon>Natrialbaceae</taxon>
        <taxon>Natronoglomus</taxon>
    </lineage>
</organism>
<keyword evidence="1" id="KW-1133">Transmembrane helix</keyword>
<dbReference type="EMBL" id="JAOPKA010000017">
    <property type="protein sequence ID" value="MCU4743682.1"/>
    <property type="molecule type" value="Genomic_DNA"/>
</dbReference>
<evidence type="ECO:0000313" key="3">
    <source>
        <dbReference type="EMBL" id="MCU4972140.1"/>
    </source>
</evidence>
<keyword evidence="4" id="KW-1185">Reference proteome</keyword>
<dbReference type="RefSeq" id="WP_338005497.1">
    <property type="nucleotide sequence ID" value="NZ_JAOPKA010000017.1"/>
</dbReference>
<gene>
    <name evidence="3" type="ORF">OB955_05255</name>
    <name evidence="2" type="ORF">OB960_20050</name>
</gene>
<comment type="caution">
    <text evidence="2">The sequence shown here is derived from an EMBL/GenBank/DDBJ whole genome shotgun (WGS) entry which is preliminary data.</text>
</comment>
<evidence type="ECO:0000313" key="5">
    <source>
        <dbReference type="Proteomes" id="UP001321018"/>
    </source>
</evidence>
<dbReference type="Proteomes" id="UP001320972">
    <property type="component" value="Unassembled WGS sequence"/>
</dbReference>
<sequence length="135" mass="14280">MASVSAPVLSSVPHVVAQLEPATGGLLAYLGTFVIATIFYGLTLHIAARYVLGDVSVRRAFRVAPVLALFLIVLQQAGPAITAGVSLVVAYTLIYVVYDLGHKMTAFVTVIYYTVALLLGIVIYNIVFLIGQAPG</sequence>
<evidence type="ECO:0000256" key="1">
    <source>
        <dbReference type="SAM" id="Phobius"/>
    </source>
</evidence>
<keyword evidence="1" id="KW-0812">Transmembrane</keyword>
<name>A0AAP2Z1W3_9EURY</name>
<dbReference type="AlphaFoldDB" id="A0AAP2Z1W3"/>
<dbReference type="Proteomes" id="UP001321018">
    <property type="component" value="Unassembled WGS sequence"/>
</dbReference>
<keyword evidence="1" id="KW-0472">Membrane</keyword>
<feature type="transmembrane region" description="Helical" evidence="1">
    <location>
        <begin position="27"/>
        <end position="47"/>
    </location>
</feature>
<protein>
    <submittedName>
        <fullName evidence="2">Uncharacterized protein</fullName>
    </submittedName>
</protein>
<feature type="transmembrane region" description="Helical" evidence="1">
    <location>
        <begin position="80"/>
        <end position="98"/>
    </location>
</feature>
<proteinExistence type="predicted"/>
<accession>A0AAP2Z1W3</accession>
<reference evidence="2 4" key="1">
    <citation type="submission" date="2022-09" db="EMBL/GenBank/DDBJ databases">
        <title>Enrichment on poylsaccharides allowed isolation of novel metabolic and taxonomic groups of Haloarchaea.</title>
        <authorList>
            <person name="Sorokin D.Y."/>
            <person name="Elcheninov A.G."/>
            <person name="Khizhniak T.V."/>
            <person name="Kolganova T.V."/>
            <person name="Kublanov I.V."/>
        </authorList>
    </citation>
    <scope>NUCLEOTIDE SEQUENCE</scope>
    <source>
        <strain evidence="3 4">AArc-m2/3/4</strain>
        <strain evidence="2">AArc-xg1-1</strain>
    </source>
</reference>
<dbReference type="InterPro" id="IPR055896">
    <property type="entry name" value="DUF7473"/>
</dbReference>
<dbReference type="EMBL" id="JAOPKB010000002">
    <property type="protein sequence ID" value="MCU4972140.1"/>
    <property type="molecule type" value="Genomic_DNA"/>
</dbReference>
<feature type="transmembrane region" description="Helical" evidence="1">
    <location>
        <begin position="110"/>
        <end position="130"/>
    </location>
</feature>
<evidence type="ECO:0000313" key="4">
    <source>
        <dbReference type="Proteomes" id="UP001320972"/>
    </source>
</evidence>